<dbReference type="STRING" id="183478.A0A364NEE8"/>
<evidence type="ECO:0000313" key="4">
    <source>
        <dbReference type="EMBL" id="RAR15471.1"/>
    </source>
</evidence>
<accession>A0A364NEE8</accession>
<dbReference type="AlphaFoldDB" id="A0A364NEE8"/>
<dbReference type="Gene3D" id="3.40.50.720">
    <property type="entry name" value="NAD(P)-binding Rossmann-like Domain"/>
    <property type="match status" value="1"/>
</dbReference>
<sequence length="406" mass="45659">MTPSEPPELVHVHDCLETMVTLKMRRILDRFTSFPPQASETATLPSSPPNALAIVGSTGFLGPYIVASLLREHPGCVIICFNRREDGEQRTMSALRKIMGNQHFTSPNLEFRVTDFASRARESHQDRVAETMPQVKELVFNAWDPNWGKPLHSFEPLLKALRKVIHLVISSTSHPRITFVSSICAVGDWPLRHPDSPKTPEEVVWDCRSAMQNGYSQSKCIAEQLLARAHKIAKLRVNIVRAGQIGGSTSPQDIEWPRQGWLYSIIRSSVKSGVFPKHLQPLDWIPVDALAQGIANCTKQTSTRDSLQVYNMVHPNPADWSLFHETLQTKFGISAEAIALRDWLVGIDQGDLKIHGFLSTQGKGRERNMSYENTRALEVLPPIDPINMDLLAKWLRDWGLESKAKL</sequence>
<comment type="caution">
    <text evidence="4">The sequence shown here is derived from an EMBL/GenBank/DDBJ whole genome shotgun (WGS) entry which is preliminary data.</text>
</comment>
<organism evidence="4 5">
    <name type="scientific">Stemphylium lycopersici</name>
    <name type="common">Tomato gray leaf spot disease fungus</name>
    <name type="synonym">Thyrospora lycopersici</name>
    <dbReference type="NCBI Taxonomy" id="183478"/>
    <lineage>
        <taxon>Eukaryota</taxon>
        <taxon>Fungi</taxon>
        <taxon>Dikarya</taxon>
        <taxon>Ascomycota</taxon>
        <taxon>Pezizomycotina</taxon>
        <taxon>Dothideomycetes</taxon>
        <taxon>Pleosporomycetidae</taxon>
        <taxon>Pleosporales</taxon>
        <taxon>Pleosporineae</taxon>
        <taxon>Pleosporaceae</taxon>
        <taxon>Stemphylium</taxon>
    </lineage>
</organism>
<proteinExistence type="predicted"/>
<reference evidence="5" key="1">
    <citation type="submission" date="2018-05" db="EMBL/GenBank/DDBJ databases">
        <title>Draft genome sequence of Stemphylium lycopersici strain CIDEFI 213.</title>
        <authorList>
            <person name="Medina R."/>
            <person name="Franco M.E.E."/>
            <person name="Lucentini C.G."/>
            <person name="Saparrat M.C.N."/>
            <person name="Balatti P.A."/>
        </authorList>
    </citation>
    <scope>NUCLEOTIDE SEQUENCE [LARGE SCALE GENOMIC DNA]</scope>
    <source>
        <strain evidence="5">CIDEFI 213</strain>
    </source>
</reference>
<keyword evidence="5" id="KW-1185">Reference proteome</keyword>
<protein>
    <submittedName>
        <fullName evidence="4">NAD(P)-binding protein</fullName>
    </submittedName>
</protein>
<keyword evidence="1" id="KW-0596">Phosphopantetheine</keyword>
<dbReference type="EMBL" id="QGDH01000011">
    <property type="protein sequence ID" value="RAR15471.1"/>
    <property type="molecule type" value="Genomic_DNA"/>
</dbReference>
<name>A0A364NEE8_STELY</name>
<evidence type="ECO:0000256" key="1">
    <source>
        <dbReference type="ARBA" id="ARBA00022450"/>
    </source>
</evidence>
<evidence type="ECO:0000259" key="3">
    <source>
        <dbReference type="Pfam" id="PF07993"/>
    </source>
</evidence>
<dbReference type="SUPFAM" id="SSF51735">
    <property type="entry name" value="NAD(P)-binding Rossmann-fold domains"/>
    <property type="match status" value="1"/>
</dbReference>
<dbReference type="InterPro" id="IPR036291">
    <property type="entry name" value="NAD(P)-bd_dom_sf"/>
</dbReference>
<gene>
    <name evidence="4" type="ORF">DDE83_001112</name>
</gene>
<dbReference type="InterPro" id="IPR051414">
    <property type="entry name" value="Adenylate-forming_Reductase"/>
</dbReference>
<evidence type="ECO:0000313" key="5">
    <source>
        <dbReference type="Proteomes" id="UP000249619"/>
    </source>
</evidence>
<evidence type="ECO:0000256" key="2">
    <source>
        <dbReference type="ARBA" id="ARBA00022553"/>
    </source>
</evidence>
<dbReference type="InterPro" id="IPR013120">
    <property type="entry name" value="FAR_NAD-bd"/>
</dbReference>
<feature type="domain" description="Thioester reductase (TE)" evidence="3">
    <location>
        <begin position="54"/>
        <end position="293"/>
    </location>
</feature>
<dbReference type="PANTHER" id="PTHR43439">
    <property type="entry name" value="PHENYLACETATE-COENZYME A LIGASE"/>
    <property type="match status" value="1"/>
</dbReference>
<dbReference type="Pfam" id="PF07993">
    <property type="entry name" value="NAD_binding_4"/>
    <property type="match status" value="1"/>
</dbReference>
<dbReference type="PANTHER" id="PTHR43439:SF2">
    <property type="entry name" value="ENZYME, PUTATIVE (JCVI)-RELATED"/>
    <property type="match status" value="1"/>
</dbReference>
<dbReference type="Proteomes" id="UP000249619">
    <property type="component" value="Unassembled WGS sequence"/>
</dbReference>
<keyword evidence="2" id="KW-0597">Phosphoprotein</keyword>